<keyword evidence="1" id="KW-0812">Transmembrane</keyword>
<feature type="transmembrane region" description="Helical" evidence="1">
    <location>
        <begin position="38"/>
        <end position="58"/>
    </location>
</feature>
<proteinExistence type="predicted"/>
<organism evidence="2 3">
    <name type="scientific">Luteolibacter rhizosphaerae</name>
    <dbReference type="NCBI Taxonomy" id="2989719"/>
    <lineage>
        <taxon>Bacteria</taxon>
        <taxon>Pseudomonadati</taxon>
        <taxon>Verrucomicrobiota</taxon>
        <taxon>Verrucomicrobiia</taxon>
        <taxon>Verrucomicrobiales</taxon>
        <taxon>Verrucomicrobiaceae</taxon>
        <taxon>Luteolibacter</taxon>
    </lineage>
</organism>
<feature type="transmembrane region" description="Helical" evidence="1">
    <location>
        <begin position="103"/>
        <end position="125"/>
    </location>
</feature>
<gene>
    <name evidence="2" type="ORF">OJ996_12915</name>
</gene>
<keyword evidence="1" id="KW-0472">Membrane</keyword>
<dbReference type="RefSeq" id="WP_264514013.1">
    <property type="nucleotide sequence ID" value="NZ_JAPDDR010000006.1"/>
</dbReference>
<dbReference type="Pfam" id="PF22285">
    <property type="entry name" value="DUF6962"/>
    <property type="match status" value="1"/>
</dbReference>
<evidence type="ECO:0000313" key="3">
    <source>
        <dbReference type="Proteomes" id="UP001165653"/>
    </source>
</evidence>
<feature type="transmembrane region" description="Helical" evidence="1">
    <location>
        <begin position="6"/>
        <end position="26"/>
    </location>
</feature>
<feature type="transmembrane region" description="Helical" evidence="1">
    <location>
        <begin position="70"/>
        <end position="91"/>
    </location>
</feature>
<accession>A0ABT3G3R7</accession>
<protein>
    <submittedName>
        <fullName evidence="2">Uncharacterized protein</fullName>
    </submittedName>
</protein>
<dbReference type="EMBL" id="JAPDDR010000006">
    <property type="protein sequence ID" value="MCW1914482.1"/>
    <property type="molecule type" value="Genomic_DNA"/>
</dbReference>
<reference evidence="2" key="1">
    <citation type="submission" date="2022-10" db="EMBL/GenBank/DDBJ databases">
        <title>Luteolibacter sp. GHJ8, whole genome shotgun sequencing project.</title>
        <authorList>
            <person name="Zhao G."/>
            <person name="Shen L."/>
        </authorList>
    </citation>
    <scope>NUCLEOTIDE SEQUENCE</scope>
    <source>
        <strain evidence="2">GHJ8</strain>
    </source>
</reference>
<keyword evidence="1" id="KW-1133">Transmembrane helix</keyword>
<evidence type="ECO:0000313" key="2">
    <source>
        <dbReference type="EMBL" id="MCW1914482.1"/>
    </source>
</evidence>
<comment type="caution">
    <text evidence="2">The sequence shown here is derived from an EMBL/GenBank/DDBJ whole genome shotgun (WGS) entry which is preliminary data.</text>
</comment>
<sequence>MTLHEPATFFTDLLLAVLGAWLALRLHRGYPPTASRRWWIAAMSSMALSALVGGFYHGFAPELPPQVEAFWWRCVLWIICGLGFAMGMSLLREFSHSNAWRTFLILKLLISSVIVAWNPSFLVAIADYGLAMLAWTIASFASRRLWRSAMLAGTGLSFMAAVVQQSQRGLTEFFNHNDLFHLVQALALIAFYRAGTDLNGTRTSFDLSAQPSAGSSPG</sequence>
<name>A0ABT3G3R7_9BACT</name>
<dbReference type="Proteomes" id="UP001165653">
    <property type="component" value="Unassembled WGS sequence"/>
</dbReference>
<feature type="transmembrane region" description="Helical" evidence="1">
    <location>
        <begin position="145"/>
        <end position="163"/>
    </location>
</feature>
<evidence type="ECO:0000256" key="1">
    <source>
        <dbReference type="SAM" id="Phobius"/>
    </source>
</evidence>
<keyword evidence="3" id="KW-1185">Reference proteome</keyword>
<dbReference type="InterPro" id="IPR054235">
    <property type="entry name" value="DUF6962"/>
</dbReference>